<dbReference type="InterPro" id="IPR043130">
    <property type="entry name" value="CDP-OH_PTrfase_TM_dom"/>
</dbReference>
<name>A0ABQ1U490_9NOCA</name>
<feature type="transmembrane region" description="Helical" evidence="13">
    <location>
        <begin position="16"/>
        <end position="38"/>
    </location>
</feature>
<proteinExistence type="inferred from homology"/>
<evidence type="ECO:0000256" key="12">
    <source>
        <dbReference type="SAM" id="MobiDB-lite"/>
    </source>
</evidence>
<dbReference type="InterPro" id="IPR050324">
    <property type="entry name" value="CDP-alcohol_PTase-I"/>
</dbReference>
<feature type="transmembrane region" description="Helical" evidence="13">
    <location>
        <begin position="221"/>
        <end position="239"/>
    </location>
</feature>
<reference evidence="15" key="1">
    <citation type="journal article" date="2019" name="Int. J. Syst. Evol. Microbiol.">
        <title>The Global Catalogue of Microorganisms (GCM) 10K type strain sequencing project: providing services to taxonomists for standard genome sequencing and annotation.</title>
        <authorList>
            <consortium name="The Broad Institute Genomics Platform"/>
            <consortium name="The Broad Institute Genome Sequencing Center for Infectious Disease"/>
            <person name="Wu L."/>
            <person name="Ma J."/>
        </authorList>
    </citation>
    <scope>NUCLEOTIDE SEQUENCE [LARGE SCALE GENOMIC DNA]</scope>
    <source>
        <strain evidence="15">CCM 7855</strain>
    </source>
</reference>
<dbReference type="PANTHER" id="PTHR14269">
    <property type="entry name" value="CDP-DIACYLGLYCEROL--GLYCEROL-3-PHOSPHATE 3-PHOSPHATIDYLTRANSFERASE-RELATED"/>
    <property type="match status" value="1"/>
</dbReference>
<evidence type="ECO:0000256" key="3">
    <source>
        <dbReference type="ARBA" id="ARBA00022516"/>
    </source>
</evidence>
<feature type="transmembrane region" description="Helical" evidence="13">
    <location>
        <begin position="163"/>
        <end position="184"/>
    </location>
</feature>
<comment type="similarity">
    <text evidence="2 11">Belongs to the CDP-alcohol phosphatidyltransferase class-I family.</text>
</comment>
<protein>
    <submittedName>
        <fullName evidence="14">CDP-diacylglycerol--serine O-phosphatidyltransferase</fullName>
    </submittedName>
</protein>
<evidence type="ECO:0000256" key="4">
    <source>
        <dbReference type="ARBA" id="ARBA00022679"/>
    </source>
</evidence>
<keyword evidence="5 13" id="KW-0812">Transmembrane</keyword>
<dbReference type="Pfam" id="PF01066">
    <property type="entry name" value="CDP-OH_P_transf"/>
    <property type="match status" value="1"/>
</dbReference>
<dbReference type="EMBL" id="BMCS01000001">
    <property type="protein sequence ID" value="GGF09645.1"/>
    <property type="molecule type" value="Genomic_DNA"/>
</dbReference>
<comment type="caution">
    <text evidence="14">The sequence shown here is derived from an EMBL/GenBank/DDBJ whole genome shotgun (WGS) entry which is preliminary data.</text>
</comment>
<keyword evidence="3" id="KW-0444">Lipid biosynthesis</keyword>
<feature type="compositionally biased region" description="Basic residues" evidence="12">
    <location>
        <begin position="262"/>
        <end position="274"/>
    </location>
</feature>
<keyword evidence="7" id="KW-0443">Lipid metabolism</keyword>
<feature type="compositionally biased region" description="Basic and acidic residues" evidence="12">
    <location>
        <begin position="250"/>
        <end position="261"/>
    </location>
</feature>
<dbReference type="PROSITE" id="PS00379">
    <property type="entry name" value="CDP_ALCOHOL_P_TRANSF"/>
    <property type="match status" value="1"/>
</dbReference>
<evidence type="ECO:0000256" key="1">
    <source>
        <dbReference type="ARBA" id="ARBA00004141"/>
    </source>
</evidence>
<keyword evidence="6 13" id="KW-1133">Transmembrane helix</keyword>
<keyword evidence="10" id="KW-1208">Phospholipid metabolism</keyword>
<keyword evidence="15" id="KW-1185">Reference proteome</keyword>
<keyword evidence="8 13" id="KW-0472">Membrane</keyword>
<feature type="region of interest" description="Disordered" evidence="12">
    <location>
        <begin position="250"/>
        <end position="289"/>
    </location>
</feature>
<dbReference type="Proteomes" id="UP000632454">
    <property type="component" value="Unassembled WGS sequence"/>
</dbReference>
<dbReference type="InterPro" id="IPR048254">
    <property type="entry name" value="CDP_ALCOHOL_P_TRANSF_CS"/>
</dbReference>
<evidence type="ECO:0000256" key="11">
    <source>
        <dbReference type="RuleBase" id="RU003750"/>
    </source>
</evidence>
<evidence type="ECO:0000256" key="9">
    <source>
        <dbReference type="ARBA" id="ARBA00023209"/>
    </source>
</evidence>
<evidence type="ECO:0000313" key="15">
    <source>
        <dbReference type="Proteomes" id="UP000632454"/>
    </source>
</evidence>
<evidence type="ECO:0000256" key="13">
    <source>
        <dbReference type="SAM" id="Phobius"/>
    </source>
</evidence>
<evidence type="ECO:0000313" key="14">
    <source>
        <dbReference type="EMBL" id="GGF09645.1"/>
    </source>
</evidence>
<feature type="transmembrane region" description="Helical" evidence="13">
    <location>
        <begin position="196"/>
        <end position="215"/>
    </location>
</feature>
<dbReference type="Gene3D" id="1.20.120.1760">
    <property type="match status" value="1"/>
</dbReference>
<organism evidence="14 15">
    <name type="scientific">Williamsia phyllosphaerae</name>
    <dbReference type="NCBI Taxonomy" id="885042"/>
    <lineage>
        <taxon>Bacteria</taxon>
        <taxon>Bacillati</taxon>
        <taxon>Actinomycetota</taxon>
        <taxon>Actinomycetes</taxon>
        <taxon>Mycobacteriales</taxon>
        <taxon>Nocardiaceae</taxon>
        <taxon>Williamsia</taxon>
    </lineage>
</organism>
<evidence type="ECO:0000256" key="5">
    <source>
        <dbReference type="ARBA" id="ARBA00022692"/>
    </source>
</evidence>
<evidence type="ECO:0000256" key="6">
    <source>
        <dbReference type="ARBA" id="ARBA00022989"/>
    </source>
</evidence>
<gene>
    <name evidence="14" type="ORF">GCM10007298_01990</name>
</gene>
<sequence length="289" mass="31428">MSDNRSRVPDLNGGRLLVPSAMTVLAICAGLSAAKFALDDRIDLAVGMIAAAALLDGLDGRVARLLGATTKIGAELDSLADAINFGVAPALTIYLVLLRGEDSGWVLALIYTCAIVLRLARFNTLLDDTSAPKFTKDFFVGVPAPAAALIALLPIAAEQQFGYGWWTSAAAVGSWMMLTAALAVSRIPTASLKTFAIPPSALVGILIVVAVGAALLVTFPYILMFVAILGYLVHIPFAWRSRRWVEKRPEEWDTPPRERRLERRARRQVTRARPRKSEARLGLRRPERR</sequence>
<evidence type="ECO:0000256" key="7">
    <source>
        <dbReference type="ARBA" id="ARBA00023098"/>
    </source>
</evidence>
<feature type="transmembrane region" description="Helical" evidence="13">
    <location>
        <begin position="138"/>
        <end position="157"/>
    </location>
</feature>
<evidence type="ECO:0000256" key="8">
    <source>
        <dbReference type="ARBA" id="ARBA00023136"/>
    </source>
</evidence>
<dbReference type="PANTHER" id="PTHR14269:SF61">
    <property type="entry name" value="CDP-DIACYLGLYCEROL--SERINE O-PHOSPHATIDYLTRANSFERASE"/>
    <property type="match status" value="1"/>
</dbReference>
<keyword evidence="4 11" id="KW-0808">Transferase</keyword>
<feature type="compositionally biased region" description="Basic and acidic residues" evidence="12">
    <location>
        <begin position="275"/>
        <end position="289"/>
    </location>
</feature>
<dbReference type="InterPro" id="IPR000462">
    <property type="entry name" value="CDP-OH_P_trans"/>
</dbReference>
<evidence type="ECO:0000256" key="2">
    <source>
        <dbReference type="ARBA" id="ARBA00010441"/>
    </source>
</evidence>
<accession>A0ABQ1U490</accession>
<evidence type="ECO:0000256" key="10">
    <source>
        <dbReference type="ARBA" id="ARBA00023264"/>
    </source>
</evidence>
<keyword evidence="9" id="KW-0594">Phospholipid biosynthesis</keyword>
<feature type="transmembrane region" description="Helical" evidence="13">
    <location>
        <begin position="104"/>
        <end position="126"/>
    </location>
</feature>
<comment type="subcellular location">
    <subcellularLocation>
        <location evidence="1">Membrane</location>
        <topology evidence="1">Multi-pass membrane protein</topology>
    </subcellularLocation>
</comment>